<dbReference type="Pfam" id="PF05699">
    <property type="entry name" value="Dimer_Tnp_hAT"/>
    <property type="match status" value="1"/>
</dbReference>
<keyword evidence="5" id="KW-0539">Nucleus</keyword>
<dbReference type="InterPro" id="IPR012337">
    <property type="entry name" value="RNaseH-like_sf"/>
</dbReference>
<sequence>MLEVYVEVLEPLDKAIRTLESRRIFIQYIKSLSKEDQIDPHEHQPPSPFDDICGPTSTTQTNLIEEECDKYLKLIVTDFDYPDCLAFWRSNELRFPRVSKLAKKVLCLPASSAPVERIFSFLRRQTQTTVHN</sequence>
<proteinExistence type="predicted"/>
<comment type="subcellular location">
    <subcellularLocation>
        <location evidence="1">Nucleus</location>
    </subcellularLocation>
</comment>
<feature type="domain" description="HAT C-terminal dimerisation" evidence="6">
    <location>
        <begin position="67"/>
        <end position="124"/>
    </location>
</feature>
<reference evidence="8" key="1">
    <citation type="submission" date="2022-11" db="UniProtKB">
        <authorList>
            <consortium name="WormBaseParasite"/>
        </authorList>
    </citation>
    <scope>IDENTIFICATION</scope>
</reference>
<keyword evidence="4" id="KW-0862">Zinc</keyword>
<evidence type="ECO:0000256" key="4">
    <source>
        <dbReference type="ARBA" id="ARBA00022833"/>
    </source>
</evidence>
<dbReference type="InterPro" id="IPR008906">
    <property type="entry name" value="HATC_C_dom"/>
</dbReference>
<dbReference type="AlphaFoldDB" id="A0A914CWZ0"/>
<evidence type="ECO:0000313" key="7">
    <source>
        <dbReference type="Proteomes" id="UP000887540"/>
    </source>
</evidence>
<evidence type="ECO:0000256" key="1">
    <source>
        <dbReference type="ARBA" id="ARBA00004123"/>
    </source>
</evidence>
<protein>
    <submittedName>
        <fullName evidence="8">HAT C-terminal dimerisation domain-containing protein</fullName>
    </submittedName>
</protein>
<keyword evidence="7" id="KW-1185">Reference proteome</keyword>
<dbReference type="InterPro" id="IPR052035">
    <property type="entry name" value="ZnF_BED_domain_contain"/>
</dbReference>
<dbReference type="GO" id="GO:0008270">
    <property type="term" value="F:zinc ion binding"/>
    <property type="evidence" value="ECO:0007669"/>
    <property type="project" value="UniProtKB-KW"/>
</dbReference>
<dbReference type="PANTHER" id="PTHR46481:SF10">
    <property type="entry name" value="ZINC FINGER BED DOMAIN-CONTAINING PROTEIN 39"/>
    <property type="match status" value="1"/>
</dbReference>
<evidence type="ECO:0000256" key="3">
    <source>
        <dbReference type="ARBA" id="ARBA00022771"/>
    </source>
</evidence>
<keyword evidence="2" id="KW-0479">Metal-binding</keyword>
<accession>A0A914CWZ0</accession>
<evidence type="ECO:0000259" key="6">
    <source>
        <dbReference type="Pfam" id="PF05699"/>
    </source>
</evidence>
<dbReference type="PANTHER" id="PTHR46481">
    <property type="entry name" value="ZINC FINGER BED DOMAIN-CONTAINING PROTEIN 4"/>
    <property type="match status" value="1"/>
</dbReference>
<dbReference type="GO" id="GO:0005634">
    <property type="term" value="C:nucleus"/>
    <property type="evidence" value="ECO:0007669"/>
    <property type="project" value="UniProtKB-SubCell"/>
</dbReference>
<evidence type="ECO:0000313" key="8">
    <source>
        <dbReference type="WBParaSite" id="ACRNAN_scaffold15775.g10929.t1"/>
    </source>
</evidence>
<evidence type="ECO:0000256" key="2">
    <source>
        <dbReference type="ARBA" id="ARBA00022723"/>
    </source>
</evidence>
<dbReference type="GO" id="GO:0046983">
    <property type="term" value="F:protein dimerization activity"/>
    <property type="evidence" value="ECO:0007669"/>
    <property type="project" value="InterPro"/>
</dbReference>
<evidence type="ECO:0000256" key="5">
    <source>
        <dbReference type="ARBA" id="ARBA00023242"/>
    </source>
</evidence>
<dbReference type="SUPFAM" id="SSF53098">
    <property type="entry name" value="Ribonuclease H-like"/>
    <property type="match status" value="1"/>
</dbReference>
<organism evidence="7 8">
    <name type="scientific">Acrobeloides nanus</name>
    <dbReference type="NCBI Taxonomy" id="290746"/>
    <lineage>
        <taxon>Eukaryota</taxon>
        <taxon>Metazoa</taxon>
        <taxon>Ecdysozoa</taxon>
        <taxon>Nematoda</taxon>
        <taxon>Chromadorea</taxon>
        <taxon>Rhabditida</taxon>
        <taxon>Tylenchina</taxon>
        <taxon>Cephalobomorpha</taxon>
        <taxon>Cephaloboidea</taxon>
        <taxon>Cephalobidae</taxon>
        <taxon>Acrobeloides</taxon>
    </lineage>
</organism>
<dbReference type="Proteomes" id="UP000887540">
    <property type="component" value="Unplaced"/>
</dbReference>
<dbReference type="WBParaSite" id="ACRNAN_scaffold15775.g10929.t1">
    <property type="protein sequence ID" value="ACRNAN_scaffold15775.g10929.t1"/>
    <property type="gene ID" value="ACRNAN_scaffold15775.g10929"/>
</dbReference>
<keyword evidence="3" id="KW-0863">Zinc-finger</keyword>
<name>A0A914CWZ0_9BILA</name>